<comment type="caution">
    <text evidence="4">The sequence shown here is derived from an EMBL/GenBank/DDBJ whole genome shotgun (WGS) entry which is preliminary data.</text>
</comment>
<evidence type="ECO:0000256" key="3">
    <source>
        <dbReference type="SAM" id="Phobius"/>
    </source>
</evidence>
<reference evidence="4 5" key="1">
    <citation type="journal article" date="2024" name="Nat. Commun.">
        <title>Phylogenomics reveals the evolutionary origins of lichenization in chlorophyte algae.</title>
        <authorList>
            <person name="Puginier C."/>
            <person name="Libourel C."/>
            <person name="Otte J."/>
            <person name="Skaloud P."/>
            <person name="Haon M."/>
            <person name="Grisel S."/>
            <person name="Petersen M."/>
            <person name="Berrin J.G."/>
            <person name="Delaux P.M."/>
            <person name="Dal Grande F."/>
            <person name="Keller J."/>
        </authorList>
    </citation>
    <scope>NUCLEOTIDE SEQUENCE [LARGE SCALE GENOMIC DNA]</scope>
    <source>
        <strain evidence="4 5">SAG 245.80</strain>
    </source>
</reference>
<keyword evidence="3" id="KW-0812">Transmembrane</keyword>
<feature type="transmembrane region" description="Helical" evidence="3">
    <location>
        <begin position="218"/>
        <end position="235"/>
    </location>
</feature>
<dbReference type="PANTHER" id="PTHR24186">
    <property type="entry name" value="PROTEIN PHOSPHATASE 1 REGULATORY SUBUNIT"/>
    <property type="match status" value="1"/>
</dbReference>
<feature type="transmembrane region" description="Helical" evidence="3">
    <location>
        <begin position="145"/>
        <end position="172"/>
    </location>
</feature>
<evidence type="ECO:0000256" key="2">
    <source>
        <dbReference type="ARBA" id="ARBA00023043"/>
    </source>
</evidence>
<keyword evidence="3" id="KW-0472">Membrane</keyword>
<evidence type="ECO:0000256" key="1">
    <source>
        <dbReference type="ARBA" id="ARBA00022737"/>
    </source>
</evidence>
<name>A0AAW1S5I1_9CHLO</name>
<keyword evidence="2" id="KW-0040">ANK repeat</keyword>
<keyword evidence="1" id="KW-0677">Repeat</keyword>
<dbReference type="AlphaFoldDB" id="A0AAW1S5I1"/>
<evidence type="ECO:0000313" key="5">
    <source>
        <dbReference type="Proteomes" id="UP001445335"/>
    </source>
</evidence>
<evidence type="ECO:0000313" key="4">
    <source>
        <dbReference type="EMBL" id="KAK9840928.1"/>
    </source>
</evidence>
<keyword evidence="5" id="KW-1185">Reference proteome</keyword>
<protein>
    <recommendedName>
        <fullName evidence="6">PGG domain-containing protein</fullName>
    </recommendedName>
</protein>
<organism evidence="4 5">
    <name type="scientific">Elliptochloris bilobata</name>
    <dbReference type="NCBI Taxonomy" id="381761"/>
    <lineage>
        <taxon>Eukaryota</taxon>
        <taxon>Viridiplantae</taxon>
        <taxon>Chlorophyta</taxon>
        <taxon>core chlorophytes</taxon>
        <taxon>Trebouxiophyceae</taxon>
        <taxon>Trebouxiophyceae incertae sedis</taxon>
        <taxon>Elliptochloris clade</taxon>
        <taxon>Elliptochloris</taxon>
    </lineage>
</organism>
<feature type="transmembrane region" description="Helical" evidence="3">
    <location>
        <begin position="193"/>
        <end position="212"/>
    </location>
</feature>
<dbReference type="Proteomes" id="UP001445335">
    <property type="component" value="Unassembled WGS sequence"/>
</dbReference>
<dbReference type="GO" id="GO:0005886">
    <property type="term" value="C:plasma membrane"/>
    <property type="evidence" value="ECO:0007669"/>
    <property type="project" value="TreeGrafter"/>
</dbReference>
<keyword evidence="3" id="KW-1133">Transmembrane helix</keyword>
<sequence length="268" mass="29194">MQPTSHADAEVRVNIGSVPAVDAPQASSHCAICQKAICECVRAQNTQLQRKMTRVVEAQLDTKALRDISQLATQTAAVVAVLVATVSYTALLSPPSGWTTLPAAHAHALAPTVAPSPEPAPGPDEWLNDVSAAAVSKASHDLVPFVVFSCFNFLSLLTSVFSLLLLLSLHLMQYNSVFNAHKDTNQDMRYRDLLTFTLVSAALGTLIFSIAITAMALGALLLFIGLLAFCIKYILGKRLRTYNYKKYRFFNTLRQRFSDPLPASKGVW</sequence>
<dbReference type="PANTHER" id="PTHR24186:SF38">
    <property type="entry name" value="ANKYRIN REPEAT FAMILY PROTEIN"/>
    <property type="match status" value="1"/>
</dbReference>
<gene>
    <name evidence="4" type="ORF">WJX81_000883</name>
</gene>
<proteinExistence type="predicted"/>
<accession>A0AAW1S5I1</accession>
<dbReference type="EMBL" id="JALJOU010000011">
    <property type="protein sequence ID" value="KAK9840928.1"/>
    <property type="molecule type" value="Genomic_DNA"/>
</dbReference>
<evidence type="ECO:0008006" key="6">
    <source>
        <dbReference type="Google" id="ProtNLM"/>
    </source>
</evidence>
<feature type="transmembrane region" description="Helical" evidence="3">
    <location>
        <begin position="71"/>
        <end position="91"/>
    </location>
</feature>